<dbReference type="AlphaFoldDB" id="A0A2M7TIU5"/>
<dbReference type="EMBL" id="PFNL01000105">
    <property type="protein sequence ID" value="PIZ46300.1"/>
    <property type="molecule type" value="Genomic_DNA"/>
</dbReference>
<evidence type="ECO:0000259" key="1">
    <source>
        <dbReference type="PROSITE" id="PS51301"/>
    </source>
</evidence>
<keyword evidence="2" id="KW-0238">DNA-binding</keyword>
<name>A0A2M7TIU5_UNCKA</name>
<dbReference type="SMART" id="SM01252">
    <property type="entry name" value="KilA-N"/>
    <property type="match status" value="1"/>
</dbReference>
<evidence type="ECO:0000313" key="2">
    <source>
        <dbReference type="EMBL" id="PIZ46300.1"/>
    </source>
</evidence>
<organism evidence="2 3">
    <name type="scientific">candidate division WWE3 bacterium CG_4_10_14_0_2_um_filter_41_14</name>
    <dbReference type="NCBI Taxonomy" id="1975072"/>
    <lineage>
        <taxon>Bacteria</taxon>
        <taxon>Katanobacteria</taxon>
    </lineage>
</organism>
<dbReference type="Pfam" id="PF04383">
    <property type="entry name" value="KilA-N"/>
    <property type="match status" value="1"/>
</dbReference>
<evidence type="ECO:0000313" key="3">
    <source>
        <dbReference type="Proteomes" id="UP000228920"/>
    </source>
</evidence>
<dbReference type="Proteomes" id="UP000228920">
    <property type="component" value="Unassembled WGS sequence"/>
</dbReference>
<dbReference type="InterPro" id="IPR018004">
    <property type="entry name" value="KilA/APSES_HTH"/>
</dbReference>
<gene>
    <name evidence="2" type="ORF">COY32_03530</name>
</gene>
<protein>
    <submittedName>
        <fullName evidence="2">DNA-binding protein</fullName>
    </submittedName>
</protein>
<dbReference type="PROSITE" id="PS51301">
    <property type="entry name" value="KILA_N"/>
    <property type="match status" value="1"/>
</dbReference>
<sequence length="276" mass="31831">MDKKQQKIKVKGIEIVTFRKNERDYISLTDIARAKNSDDPRFVIQNWMRTRFSLEFLGLWEQINNPDFKRVEFDTFKTESGNNSFTMTPQKWVNNTNAIGIIAKAGRYGGTYAHLDIAYEFASWISAEFKLFLIKEFQRLKQEENLRLEQGWDVKRMLAKINYKIHTDAVKAHLIPANISKNRINMVYANEADVLNVALFGKTAKEWRDENKGKDGNIRDYADVTQLVVLANLEGINAELIRQGLSQPDRLLQLNQIAISQMQSLLGSSKVKQLKA</sequence>
<dbReference type="InterPro" id="IPR017880">
    <property type="entry name" value="KilA_N"/>
</dbReference>
<comment type="caution">
    <text evidence="2">The sequence shown here is derived from an EMBL/GenBank/DDBJ whole genome shotgun (WGS) entry which is preliminary data.</text>
</comment>
<reference evidence="3" key="1">
    <citation type="submission" date="2017-09" db="EMBL/GenBank/DDBJ databases">
        <title>Depth-based differentiation of microbial function through sediment-hosted aquifers and enrichment of novel symbionts in the deep terrestrial subsurface.</title>
        <authorList>
            <person name="Probst A.J."/>
            <person name="Ladd B."/>
            <person name="Jarett J.K."/>
            <person name="Geller-Mcgrath D.E."/>
            <person name="Sieber C.M.K."/>
            <person name="Emerson J.B."/>
            <person name="Anantharaman K."/>
            <person name="Thomas B.C."/>
            <person name="Malmstrom R."/>
            <person name="Stieglmeier M."/>
            <person name="Klingl A."/>
            <person name="Woyke T."/>
            <person name="Ryan C.M."/>
            <person name="Banfield J.F."/>
        </authorList>
    </citation>
    <scope>NUCLEOTIDE SEQUENCE [LARGE SCALE GENOMIC DNA]</scope>
</reference>
<proteinExistence type="predicted"/>
<feature type="domain" description="KilA-N" evidence="1">
    <location>
        <begin position="4"/>
        <end position="140"/>
    </location>
</feature>
<accession>A0A2M7TIU5</accession>
<dbReference type="GO" id="GO:0003677">
    <property type="term" value="F:DNA binding"/>
    <property type="evidence" value="ECO:0007669"/>
    <property type="project" value="UniProtKB-KW"/>
</dbReference>